<comment type="caution">
    <text evidence="8">The sequence shown here is derived from an EMBL/GenBank/DDBJ whole genome shotgun (WGS) entry which is preliminary data.</text>
</comment>
<organism evidence="8 9">
    <name type="scientific">Lacisediminihabitans changchengi</name>
    <dbReference type="NCBI Taxonomy" id="2787634"/>
    <lineage>
        <taxon>Bacteria</taxon>
        <taxon>Bacillati</taxon>
        <taxon>Actinomycetota</taxon>
        <taxon>Actinomycetes</taxon>
        <taxon>Micrococcales</taxon>
        <taxon>Microbacteriaceae</taxon>
        <taxon>Lacisediminihabitans</taxon>
    </lineage>
</organism>
<feature type="transmembrane region" description="Helical" evidence="5">
    <location>
        <begin position="164"/>
        <end position="184"/>
    </location>
</feature>
<keyword evidence="2 5" id="KW-0812">Transmembrane</keyword>
<feature type="transmembrane region" description="Helical" evidence="5">
    <location>
        <begin position="308"/>
        <end position="334"/>
    </location>
</feature>
<dbReference type="SUPFAM" id="SSF111352">
    <property type="entry name" value="Ammonium transporter"/>
    <property type="match status" value="1"/>
</dbReference>
<comment type="subcellular location">
    <subcellularLocation>
        <location evidence="1">Membrane</location>
        <topology evidence="1">Multi-pass membrane protein</topology>
    </subcellularLocation>
</comment>
<proteinExistence type="predicted"/>
<keyword evidence="4 5" id="KW-0472">Membrane</keyword>
<feature type="transmembrane region" description="Helical" evidence="5">
    <location>
        <begin position="196"/>
        <end position="217"/>
    </location>
</feature>
<keyword evidence="3 5" id="KW-1133">Transmembrane helix</keyword>
<dbReference type="InterPro" id="IPR024041">
    <property type="entry name" value="NH4_transpt_AmtB-like_dom"/>
</dbReference>
<dbReference type="Gene3D" id="1.10.3430.10">
    <property type="entry name" value="Ammonium transporter AmtB like domains"/>
    <property type="match status" value="1"/>
</dbReference>
<protein>
    <recommendedName>
        <fullName evidence="6">Ammonium transporter AmtB-like domain-containing protein</fullName>
    </recommendedName>
</protein>
<gene>
    <name evidence="7" type="ORF">IV501_03790</name>
    <name evidence="8" type="ORF">IV501_10835</name>
</gene>
<sequence>MDAAPVATAALSGLSAAGILALVPLFALLRARSAGESLRARRMFFVATLGAVMTGIAVLTGITGIAPAYIAPAIALGALFATVATLGIAGAPLGRQLIYALVLTAAVFVPIVSVVLTLWWDPFATGLGYLDFGVALPIVIAAACATLGTLVVARVVDRARPQPVRLGTGSLGLVAAIWLAWLAWLLGLQLGIDPVAGLIVINTVVMPIAAVATAALVERLRRRRNTISGVVFGALGGLAAAAPTAAYLITPVALVVGLLAGMLVAFLPEGGAARRIAATLLVAGGSGILLLGLVAKDVSFIYTGQPEVLFGQVLAVILAGIAGFGVAALLWLALRPRR</sequence>
<dbReference type="RefSeq" id="WP_200555051.1">
    <property type="nucleotide sequence ID" value="NZ_JAEPES010000001.1"/>
</dbReference>
<feature type="transmembrane region" description="Helical" evidence="5">
    <location>
        <begin position="69"/>
        <end position="90"/>
    </location>
</feature>
<dbReference type="Proteomes" id="UP000636458">
    <property type="component" value="Unassembled WGS sequence"/>
</dbReference>
<evidence type="ECO:0000313" key="7">
    <source>
        <dbReference type="EMBL" id="MBK4346748.1"/>
    </source>
</evidence>
<feature type="domain" description="Ammonium transporter AmtB-like" evidence="6">
    <location>
        <begin position="74"/>
        <end position="334"/>
    </location>
</feature>
<dbReference type="GO" id="GO:0008519">
    <property type="term" value="F:ammonium channel activity"/>
    <property type="evidence" value="ECO:0007669"/>
    <property type="project" value="InterPro"/>
</dbReference>
<accession>A0A934SMM0</accession>
<dbReference type="GO" id="GO:0016020">
    <property type="term" value="C:membrane"/>
    <property type="evidence" value="ECO:0007669"/>
    <property type="project" value="UniProtKB-SubCell"/>
</dbReference>
<name>A0A934SMM0_9MICO</name>
<evidence type="ECO:0000256" key="5">
    <source>
        <dbReference type="SAM" id="Phobius"/>
    </source>
</evidence>
<evidence type="ECO:0000259" key="6">
    <source>
        <dbReference type="Pfam" id="PF00909"/>
    </source>
</evidence>
<feature type="transmembrane region" description="Helical" evidence="5">
    <location>
        <begin position="224"/>
        <end position="242"/>
    </location>
</feature>
<feature type="transmembrane region" description="Helical" evidence="5">
    <location>
        <begin position="43"/>
        <end position="63"/>
    </location>
</feature>
<dbReference type="EMBL" id="JAEPES010000003">
    <property type="protein sequence ID" value="MBK4348129.1"/>
    <property type="molecule type" value="Genomic_DNA"/>
</dbReference>
<evidence type="ECO:0000313" key="8">
    <source>
        <dbReference type="EMBL" id="MBK4348129.1"/>
    </source>
</evidence>
<evidence type="ECO:0000256" key="2">
    <source>
        <dbReference type="ARBA" id="ARBA00022692"/>
    </source>
</evidence>
<feature type="transmembrane region" description="Helical" evidence="5">
    <location>
        <begin position="97"/>
        <end position="120"/>
    </location>
</feature>
<reference evidence="8" key="1">
    <citation type="submission" date="2021-01" db="EMBL/GenBank/DDBJ databases">
        <title>Lacisediminihabitans sp. nov. strain G11-30, isolated from Antarctic Soil.</title>
        <authorList>
            <person name="Li J."/>
        </authorList>
    </citation>
    <scope>NUCLEOTIDE SEQUENCE</scope>
    <source>
        <strain evidence="8">G11-30</strain>
    </source>
</reference>
<feature type="transmembrane region" description="Helical" evidence="5">
    <location>
        <begin position="132"/>
        <end position="152"/>
    </location>
</feature>
<feature type="transmembrane region" description="Helical" evidence="5">
    <location>
        <begin position="279"/>
        <end position="302"/>
    </location>
</feature>
<dbReference type="Pfam" id="PF00909">
    <property type="entry name" value="Ammonium_transp"/>
    <property type="match status" value="1"/>
</dbReference>
<dbReference type="InterPro" id="IPR029020">
    <property type="entry name" value="Ammonium/urea_transptr"/>
</dbReference>
<evidence type="ECO:0000256" key="4">
    <source>
        <dbReference type="ARBA" id="ARBA00023136"/>
    </source>
</evidence>
<evidence type="ECO:0000313" key="9">
    <source>
        <dbReference type="Proteomes" id="UP000636458"/>
    </source>
</evidence>
<evidence type="ECO:0000256" key="3">
    <source>
        <dbReference type="ARBA" id="ARBA00022989"/>
    </source>
</evidence>
<feature type="transmembrane region" description="Helical" evidence="5">
    <location>
        <begin position="6"/>
        <end position="31"/>
    </location>
</feature>
<feature type="transmembrane region" description="Helical" evidence="5">
    <location>
        <begin position="248"/>
        <end position="267"/>
    </location>
</feature>
<evidence type="ECO:0000256" key="1">
    <source>
        <dbReference type="ARBA" id="ARBA00004141"/>
    </source>
</evidence>
<dbReference type="EMBL" id="JAEPES010000001">
    <property type="protein sequence ID" value="MBK4346748.1"/>
    <property type="molecule type" value="Genomic_DNA"/>
</dbReference>
<keyword evidence="9" id="KW-1185">Reference proteome</keyword>
<dbReference type="AlphaFoldDB" id="A0A934SMM0"/>